<protein>
    <recommendedName>
        <fullName evidence="1">AB hydrolase-1 domain-containing protein</fullName>
    </recommendedName>
</protein>
<reference evidence="2" key="1">
    <citation type="submission" date="2023-08" db="EMBL/GenBank/DDBJ databases">
        <authorList>
            <person name="Audoor S."/>
            <person name="Bilcke G."/>
        </authorList>
    </citation>
    <scope>NUCLEOTIDE SEQUENCE</scope>
</reference>
<dbReference type="Proteomes" id="UP001295423">
    <property type="component" value="Unassembled WGS sequence"/>
</dbReference>
<dbReference type="SUPFAM" id="SSF53474">
    <property type="entry name" value="alpha/beta-Hydrolases"/>
    <property type="match status" value="1"/>
</dbReference>
<proteinExistence type="predicted"/>
<dbReference type="InterPro" id="IPR052370">
    <property type="entry name" value="Meta-cleavage_hydrolase"/>
</dbReference>
<evidence type="ECO:0000313" key="3">
    <source>
        <dbReference type="Proteomes" id="UP001295423"/>
    </source>
</evidence>
<accession>A0AAD2FRE6</accession>
<gene>
    <name evidence="2" type="ORF">CYCCA115_LOCUS12715</name>
</gene>
<keyword evidence="3" id="KW-1185">Reference proteome</keyword>
<dbReference type="AlphaFoldDB" id="A0AAD2FRE6"/>
<dbReference type="InterPro" id="IPR029058">
    <property type="entry name" value="AB_hydrolase_fold"/>
</dbReference>
<evidence type="ECO:0000313" key="2">
    <source>
        <dbReference type="EMBL" id="CAJ1950704.1"/>
    </source>
</evidence>
<name>A0AAD2FRE6_9STRA</name>
<sequence>MILIGGMAQTKASWEHQLPYLSKNRQVIVYECMGQGKNNSDIEGDADKNHQDVSLKAQAEKLLETIQNENNEMKIQTPVDLVGFSFGARVAMATMTLANESSENNSPPCSIRKLHLTGVATDRSDYGHLAVQAWKECLQQDPSLRSFAWSILMATYSPSFLRRQQERSMLGRYVDHISTHNSRDGLLALMEQAEVNDHEDPWHVANMAERMPQSCEGRLCVGELDQMAPVEYANELSERLGWGAPTVIPRCAHAVAVEGARDWRKSVLEFLNGDRSR</sequence>
<evidence type="ECO:0000259" key="1">
    <source>
        <dbReference type="Pfam" id="PF12697"/>
    </source>
</evidence>
<comment type="caution">
    <text evidence="2">The sequence shown here is derived from an EMBL/GenBank/DDBJ whole genome shotgun (WGS) entry which is preliminary data.</text>
</comment>
<organism evidence="2 3">
    <name type="scientific">Cylindrotheca closterium</name>
    <dbReference type="NCBI Taxonomy" id="2856"/>
    <lineage>
        <taxon>Eukaryota</taxon>
        <taxon>Sar</taxon>
        <taxon>Stramenopiles</taxon>
        <taxon>Ochrophyta</taxon>
        <taxon>Bacillariophyta</taxon>
        <taxon>Bacillariophyceae</taxon>
        <taxon>Bacillariophycidae</taxon>
        <taxon>Bacillariales</taxon>
        <taxon>Bacillariaceae</taxon>
        <taxon>Cylindrotheca</taxon>
    </lineage>
</organism>
<dbReference type="PANTHER" id="PTHR43139">
    <property type="entry name" value="SI:DKEY-122A22.2"/>
    <property type="match status" value="1"/>
</dbReference>
<dbReference type="Pfam" id="PF12697">
    <property type="entry name" value="Abhydrolase_6"/>
    <property type="match status" value="1"/>
</dbReference>
<dbReference type="PANTHER" id="PTHR43139:SF52">
    <property type="entry name" value="SI:DKEY-122A22.2"/>
    <property type="match status" value="1"/>
</dbReference>
<dbReference type="InterPro" id="IPR000073">
    <property type="entry name" value="AB_hydrolase_1"/>
</dbReference>
<feature type="domain" description="AB hydrolase-1" evidence="1">
    <location>
        <begin position="2"/>
        <end position="257"/>
    </location>
</feature>
<dbReference type="EMBL" id="CAKOGP040001770">
    <property type="protein sequence ID" value="CAJ1950704.1"/>
    <property type="molecule type" value="Genomic_DNA"/>
</dbReference>
<dbReference type="Gene3D" id="3.40.50.1820">
    <property type="entry name" value="alpha/beta hydrolase"/>
    <property type="match status" value="1"/>
</dbReference>